<gene>
    <name evidence="2" type="ORF">PCOR1329_LOCUS37192</name>
</gene>
<feature type="non-terminal residue" evidence="2">
    <location>
        <position position="192"/>
    </location>
</feature>
<sequence length="192" mass="20514">MPKDTARSARALGAPDRQNAVRQGVQVEKPASMEQGPSRDLTLEGESDLRQFLKVANPVWSISRRGYGNDVGKVVAKLKCIGVTDARELLSRVAADTINGDLKDAGFTRFSQDTLASIRKQGSFVRAVQTLTEASFRQAGDFATVPRLLSNRRAPGPSRDGARSSGGTVSRAGRATGTSPRRPGLPSRGHEA</sequence>
<keyword evidence="3" id="KW-1185">Reference proteome</keyword>
<dbReference type="Proteomes" id="UP001189429">
    <property type="component" value="Unassembled WGS sequence"/>
</dbReference>
<proteinExistence type="predicted"/>
<name>A0ABN9TAJ7_9DINO</name>
<evidence type="ECO:0000256" key="1">
    <source>
        <dbReference type="SAM" id="MobiDB-lite"/>
    </source>
</evidence>
<evidence type="ECO:0008006" key="4">
    <source>
        <dbReference type="Google" id="ProtNLM"/>
    </source>
</evidence>
<evidence type="ECO:0000313" key="3">
    <source>
        <dbReference type="Proteomes" id="UP001189429"/>
    </source>
</evidence>
<reference evidence="2" key="1">
    <citation type="submission" date="2023-10" db="EMBL/GenBank/DDBJ databases">
        <authorList>
            <person name="Chen Y."/>
            <person name="Shah S."/>
            <person name="Dougan E. K."/>
            <person name="Thang M."/>
            <person name="Chan C."/>
        </authorList>
    </citation>
    <scope>NUCLEOTIDE SEQUENCE [LARGE SCALE GENOMIC DNA]</scope>
</reference>
<comment type="caution">
    <text evidence="2">The sequence shown here is derived from an EMBL/GenBank/DDBJ whole genome shotgun (WGS) entry which is preliminary data.</text>
</comment>
<dbReference type="EMBL" id="CAUYUJ010014512">
    <property type="protein sequence ID" value="CAK0842226.1"/>
    <property type="molecule type" value="Genomic_DNA"/>
</dbReference>
<feature type="region of interest" description="Disordered" evidence="1">
    <location>
        <begin position="1"/>
        <end position="41"/>
    </location>
</feature>
<evidence type="ECO:0000313" key="2">
    <source>
        <dbReference type="EMBL" id="CAK0842226.1"/>
    </source>
</evidence>
<feature type="region of interest" description="Disordered" evidence="1">
    <location>
        <begin position="147"/>
        <end position="192"/>
    </location>
</feature>
<protein>
    <recommendedName>
        <fullName evidence="4">Regulatory protein RecX</fullName>
    </recommendedName>
</protein>
<accession>A0ABN9TAJ7</accession>
<organism evidence="2 3">
    <name type="scientific">Prorocentrum cordatum</name>
    <dbReference type="NCBI Taxonomy" id="2364126"/>
    <lineage>
        <taxon>Eukaryota</taxon>
        <taxon>Sar</taxon>
        <taxon>Alveolata</taxon>
        <taxon>Dinophyceae</taxon>
        <taxon>Prorocentrales</taxon>
        <taxon>Prorocentraceae</taxon>
        <taxon>Prorocentrum</taxon>
    </lineage>
</organism>